<dbReference type="CDD" id="cd06171">
    <property type="entry name" value="Sigma70_r4"/>
    <property type="match status" value="1"/>
</dbReference>
<dbReference type="Proteomes" id="UP001052739">
    <property type="component" value="Unassembled WGS sequence"/>
</dbReference>
<dbReference type="InterPro" id="IPR007630">
    <property type="entry name" value="RNA_pol_sigma70_r4"/>
</dbReference>
<dbReference type="PANTHER" id="PTHR43133">
    <property type="entry name" value="RNA POLYMERASE ECF-TYPE SIGMA FACTO"/>
    <property type="match status" value="1"/>
</dbReference>
<reference evidence="9" key="1">
    <citation type="submission" date="2024-05" db="EMBL/GenBank/DDBJ databases">
        <title>Whole genome shotgun sequence of Streptomyces hydrogenans NBRC 13475.</title>
        <authorList>
            <person name="Komaki H."/>
            <person name="Tamura T."/>
        </authorList>
    </citation>
    <scope>NUCLEOTIDE SEQUENCE</scope>
    <source>
        <strain evidence="9">NBRC 13475</strain>
    </source>
</reference>
<dbReference type="NCBIfam" id="TIGR02937">
    <property type="entry name" value="sigma70-ECF"/>
    <property type="match status" value="1"/>
</dbReference>
<keyword evidence="5" id="KW-0804">Transcription</keyword>
<accession>A0ABQ3PMJ8</accession>
<evidence type="ECO:0000256" key="5">
    <source>
        <dbReference type="ARBA" id="ARBA00023163"/>
    </source>
</evidence>
<evidence type="ECO:0000256" key="4">
    <source>
        <dbReference type="ARBA" id="ARBA00023125"/>
    </source>
</evidence>
<evidence type="ECO:0000313" key="10">
    <source>
        <dbReference type="Proteomes" id="UP001052739"/>
    </source>
</evidence>
<dbReference type="Gene3D" id="1.10.10.10">
    <property type="entry name" value="Winged helix-like DNA-binding domain superfamily/Winged helix DNA-binding domain"/>
    <property type="match status" value="1"/>
</dbReference>
<gene>
    <name evidence="9" type="ORF">Shyd_76240</name>
</gene>
<dbReference type="SUPFAM" id="SSF88659">
    <property type="entry name" value="Sigma3 and sigma4 domains of RNA polymerase sigma factors"/>
    <property type="match status" value="1"/>
</dbReference>
<dbReference type="InterPro" id="IPR036388">
    <property type="entry name" value="WH-like_DNA-bd_sf"/>
</dbReference>
<comment type="similarity">
    <text evidence="1">Belongs to the sigma-70 factor family. ECF subfamily.</text>
</comment>
<dbReference type="InterPro" id="IPR007627">
    <property type="entry name" value="RNA_pol_sigma70_r2"/>
</dbReference>
<proteinExistence type="inferred from homology"/>
<feature type="domain" description="RNA polymerase sigma-70 region 4" evidence="8">
    <location>
        <begin position="139"/>
        <end position="187"/>
    </location>
</feature>
<dbReference type="InterPro" id="IPR039425">
    <property type="entry name" value="RNA_pol_sigma-70-like"/>
</dbReference>
<feature type="domain" description="RNA polymerase sigma-70 region 2" evidence="7">
    <location>
        <begin position="40"/>
        <end position="106"/>
    </location>
</feature>
<comment type="caution">
    <text evidence="9">The sequence shown here is derived from an EMBL/GenBank/DDBJ whole genome shotgun (WGS) entry which is preliminary data.</text>
</comment>
<dbReference type="Pfam" id="PF04542">
    <property type="entry name" value="Sigma70_r2"/>
    <property type="match status" value="1"/>
</dbReference>
<protein>
    <recommendedName>
        <fullName evidence="11">RNA polymerase sigma factor</fullName>
    </recommendedName>
</protein>
<name>A0ABQ3PMJ8_9ACTN</name>
<dbReference type="InterPro" id="IPR013325">
    <property type="entry name" value="RNA_pol_sigma_r2"/>
</dbReference>
<evidence type="ECO:0000259" key="8">
    <source>
        <dbReference type="Pfam" id="PF04545"/>
    </source>
</evidence>
<dbReference type="InterPro" id="IPR013324">
    <property type="entry name" value="RNA_pol_sigma_r3/r4-like"/>
</dbReference>
<evidence type="ECO:0000256" key="1">
    <source>
        <dbReference type="ARBA" id="ARBA00010641"/>
    </source>
</evidence>
<keyword evidence="3" id="KW-0731">Sigma factor</keyword>
<dbReference type="Pfam" id="PF04545">
    <property type="entry name" value="Sigma70_r4"/>
    <property type="match status" value="1"/>
</dbReference>
<dbReference type="GeneID" id="94004779"/>
<keyword evidence="4" id="KW-0238">DNA-binding</keyword>
<evidence type="ECO:0000256" key="2">
    <source>
        <dbReference type="ARBA" id="ARBA00023015"/>
    </source>
</evidence>
<sequence length="205" mass="22453">MTTHEDGADGTVRAGAGTDSHAGARPRPTMDRDTLAELHRLHASALLRALLRLTSGDRGKAEDMLQETFLRAWLNPQALVRGPEHGRPWLFTVARRIAIDHFRAQSARVKELGDETPEDRAGPDDPYEQIATAHAVGDALAELPDHQREVLVELHLNDRSTTDAAAVLGIPSGTVKSRNFYAVRALRPVLERHGLAPTGRPLRPV</sequence>
<organism evidence="9 10">
    <name type="scientific">Streptomyces hydrogenans</name>
    <dbReference type="NCBI Taxonomy" id="1873719"/>
    <lineage>
        <taxon>Bacteria</taxon>
        <taxon>Bacillati</taxon>
        <taxon>Actinomycetota</taxon>
        <taxon>Actinomycetes</taxon>
        <taxon>Kitasatosporales</taxon>
        <taxon>Streptomycetaceae</taxon>
        <taxon>Streptomyces</taxon>
    </lineage>
</organism>
<evidence type="ECO:0008006" key="11">
    <source>
        <dbReference type="Google" id="ProtNLM"/>
    </source>
</evidence>
<evidence type="ECO:0000256" key="6">
    <source>
        <dbReference type="SAM" id="MobiDB-lite"/>
    </source>
</evidence>
<feature type="region of interest" description="Disordered" evidence="6">
    <location>
        <begin position="1"/>
        <end position="29"/>
    </location>
</feature>
<dbReference type="Gene3D" id="1.10.1740.10">
    <property type="match status" value="1"/>
</dbReference>
<keyword evidence="2" id="KW-0805">Transcription regulation</keyword>
<dbReference type="SUPFAM" id="SSF88946">
    <property type="entry name" value="Sigma2 domain of RNA polymerase sigma factors"/>
    <property type="match status" value="1"/>
</dbReference>
<dbReference type="EMBL" id="BNDW01000102">
    <property type="protein sequence ID" value="GHI26253.1"/>
    <property type="molecule type" value="Genomic_DNA"/>
</dbReference>
<keyword evidence="10" id="KW-1185">Reference proteome</keyword>
<dbReference type="PANTHER" id="PTHR43133:SF52">
    <property type="entry name" value="ECF RNA POLYMERASE SIGMA FACTOR SIGL"/>
    <property type="match status" value="1"/>
</dbReference>
<evidence type="ECO:0000259" key="7">
    <source>
        <dbReference type="Pfam" id="PF04542"/>
    </source>
</evidence>
<evidence type="ECO:0000256" key="3">
    <source>
        <dbReference type="ARBA" id="ARBA00023082"/>
    </source>
</evidence>
<dbReference type="RefSeq" id="WP_226652705.1">
    <property type="nucleotide sequence ID" value="NZ_BNBS01000010.1"/>
</dbReference>
<dbReference type="InterPro" id="IPR014284">
    <property type="entry name" value="RNA_pol_sigma-70_dom"/>
</dbReference>
<evidence type="ECO:0000313" key="9">
    <source>
        <dbReference type="EMBL" id="GHI26253.1"/>
    </source>
</evidence>